<accession>A0AAN7NNI4</accession>
<dbReference type="PANTHER" id="PTHR11769:SF7">
    <property type="entry name" value="HYALURONIDASE-4"/>
    <property type="match status" value="1"/>
</dbReference>
<evidence type="ECO:0000256" key="3">
    <source>
        <dbReference type="ARBA" id="ARBA00023157"/>
    </source>
</evidence>
<protein>
    <recommendedName>
        <fullName evidence="5">Hyaluronidase</fullName>
        <ecNumber evidence="5">3.2.1.35</ecNumber>
    </recommendedName>
</protein>
<dbReference type="Proteomes" id="UP001333110">
    <property type="component" value="Unassembled WGS sequence"/>
</dbReference>
<comment type="catalytic activity">
    <reaction evidence="1 5">
        <text>Random hydrolysis of (1-&gt;4)-linkages between N-acetyl-beta-D-glucosamine and D-glucuronate residues in hyaluronate.</text>
        <dbReference type="EC" id="3.2.1.35"/>
    </reaction>
</comment>
<dbReference type="AlphaFoldDB" id="A0AAN7NNI4"/>
<evidence type="ECO:0000256" key="2">
    <source>
        <dbReference type="ARBA" id="ARBA00008871"/>
    </source>
</evidence>
<dbReference type="InterPro" id="IPR018155">
    <property type="entry name" value="Hyaluronidase"/>
</dbReference>
<dbReference type="Pfam" id="PF01630">
    <property type="entry name" value="Glyco_hydro_56"/>
    <property type="match status" value="2"/>
</dbReference>
<dbReference type="SUPFAM" id="SSF51445">
    <property type="entry name" value="(Trans)glycosidases"/>
    <property type="match status" value="2"/>
</dbReference>
<evidence type="ECO:0000313" key="6">
    <source>
        <dbReference type="EMBL" id="KAK4828672.1"/>
    </source>
</evidence>
<evidence type="ECO:0000256" key="1">
    <source>
        <dbReference type="ARBA" id="ARBA00000251"/>
    </source>
</evidence>
<dbReference type="GO" id="GO:0030214">
    <property type="term" value="P:hyaluronan catabolic process"/>
    <property type="evidence" value="ECO:0007669"/>
    <property type="project" value="TreeGrafter"/>
</dbReference>
<keyword evidence="4 5" id="KW-0326">Glycosidase</keyword>
<reference evidence="6 7" key="1">
    <citation type="journal article" date="2023" name="J. Hered.">
        <title>Chromosome-level genome of the wood stork (Mycteria americana) provides insight into avian chromosome evolution.</title>
        <authorList>
            <person name="Flamio R. Jr."/>
            <person name="Ramstad K.M."/>
        </authorList>
    </citation>
    <scope>NUCLEOTIDE SEQUENCE [LARGE SCALE GENOMIC DNA]</scope>
    <source>
        <strain evidence="6">JAX WOST 10</strain>
    </source>
</reference>
<dbReference type="Gene3D" id="3.20.20.70">
    <property type="entry name" value="Aldolase class I"/>
    <property type="match status" value="1"/>
</dbReference>
<dbReference type="GO" id="GO:0004415">
    <property type="term" value="F:hyalurononglucosaminidase activity"/>
    <property type="evidence" value="ECO:0007669"/>
    <property type="project" value="UniProtKB-UniRule"/>
</dbReference>
<organism evidence="6 7">
    <name type="scientific">Mycteria americana</name>
    <name type="common">Wood stork</name>
    <dbReference type="NCBI Taxonomy" id="33587"/>
    <lineage>
        <taxon>Eukaryota</taxon>
        <taxon>Metazoa</taxon>
        <taxon>Chordata</taxon>
        <taxon>Craniata</taxon>
        <taxon>Vertebrata</taxon>
        <taxon>Euteleostomi</taxon>
        <taxon>Archelosauria</taxon>
        <taxon>Archosauria</taxon>
        <taxon>Dinosauria</taxon>
        <taxon>Saurischia</taxon>
        <taxon>Theropoda</taxon>
        <taxon>Coelurosauria</taxon>
        <taxon>Aves</taxon>
        <taxon>Neognathae</taxon>
        <taxon>Neoaves</taxon>
        <taxon>Aequornithes</taxon>
        <taxon>Ciconiiformes</taxon>
        <taxon>Ciconiidae</taxon>
        <taxon>Mycteria</taxon>
    </lineage>
</organism>
<gene>
    <name evidence="6" type="ORF">QYF61_000491</name>
</gene>
<dbReference type="GO" id="GO:0031410">
    <property type="term" value="C:cytoplasmic vesicle"/>
    <property type="evidence" value="ECO:0007669"/>
    <property type="project" value="TreeGrafter"/>
</dbReference>
<proteinExistence type="inferred from homology"/>
<comment type="similarity">
    <text evidence="2 5">Belongs to the glycosyl hydrolase 56 family.</text>
</comment>
<name>A0AAN7NNI4_MYCAM</name>
<sequence>MKEKIALGMKSRPKGLWGYYLYPDCHNYNFCDQNCTGSCSKSEVLRNNELSWLWDSSAALYPSIGIKKSPGNIQNILHFSQFRVSESVRITSTTSQDYALPVFVYNRLAQVQSLKLAPCLGRGVSSLSYEVPLLPGHCHHPLPFPIRLLRAPSNLTLNVSRDGASINTIGVSALGAAGIAIWRNMNLTSSESNCTKMQKFVDSELGPYIINVSSSLHSRHLCQDNGRYKAKDEGVGAVRAGCSRRDGQLSVTPVWAMPSPKVQSHGCWTRQAEPGASNGAH</sequence>
<evidence type="ECO:0000256" key="4">
    <source>
        <dbReference type="ARBA" id="ARBA00023295"/>
    </source>
</evidence>
<dbReference type="InterPro" id="IPR013785">
    <property type="entry name" value="Aldolase_TIM"/>
</dbReference>
<evidence type="ECO:0000313" key="7">
    <source>
        <dbReference type="Proteomes" id="UP001333110"/>
    </source>
</evidence>
<dbReference type="EMBL" id="JAUNZN010000001">
    <property type="protein sequence ID" value="KAK4828672.1"/>
    <property type="molecule type" value="Genomic_DNA"/>
</dbReference>
<keyword evidence="3" id="KW-1015">Disulfide bond</keyword>
<keyword evidence="5" id="KW-0378">Hydrolase</keyword>
<evidence type="ECO:0000256" key="5">
    <source>
        <dbReference type="RuleBase" id="RU610713"/>
    </source>
</evidence>
<dbReference type="EC" id="3.2.1.35" evidence="5"/>
<keyword evidence="7" id="KW-1185">Reference proteome</keyword>
<dbReference type="PANTHER" id="PTHR11769">
    <property type="entry name" value="HYALURONIDASE"/>
    <property type="match status" value="1"/>
</dbReference>
<dbReference type="InterPro" id="IPR017853">
    <property type="entry name" value="GH"/>
</dbReference>
<comment type="caution">
    <text evidence="6">The sequence shown here is derived from an EMBL/GenBank/DDBJ whole genome shotgun (WGS) entry which is preliminary data.</text>
</comment>
<dbReference type="GO" id="GO:0005975">
    <property type="term" value="P:carbohydrate metabolic process"/>
    <property type="evidence" value="ECO:0007669"/>
    <property type="project" value="InterPro"/>
</dbReference>